<gene>
    <name evidence="9" type="ORF">HCN83_14420</name>
</gene>
<evidence type="ECO:0000256" key="5">
    <source>
        <dbReference type="ARBA" id="ARBA00022989"/>
    </source>
</evidence>
<proteinExistence type="inferred from homology"/>
<dbReference type="RefSeq" id="WP_168008560.1">
    <property type="nucleotide sequence ID" value="NZ_JAATHJ010000030.1"/>
</dbReference>
<keyword evidence="3" id="KW-1003">Cell membrane</keyword>
<feature type="transmembrane region" description="Helical" evidence="7">
    <location>
        <begin position="168"/>
        <end position="187"/>
    </location>
</feature>
<dbReference type="Proteomes" id="UP000752012">
    <property type="component" value="Unassembled WGS sequence"/>
</dbReference>
<dbReference type="AlphaFoldDB" id="A0A969PTD2"/>
<dbReference type="PANTHER" id="PTHR32309:SF31">
    <property type="entry name" value="CAPSULAR EXOPOLYSACCHARIDE FAMILY"/>
    <property type="match status" value="1"/>
</dbReference>
<evidence type="ECO:0000313" key="9">
    <source>
        <dbReference type="EMBL" id="NJP38759.1"/>
    </source>
</evidence>
<dbReference type="PANTHER" id="PTHR32309">
    <property type="entry name" value="TYROSINE-PROTEIN KINASE"/>
    <property type="match status" value="1"/>
</dbReference>
<comment type="similarity">
    <text evidence="2">Belongs to the CpsC/CapA family.</text>
</comment>
<dbReference type="Pfam" id="PF02706">
    <property type="entry name" value="Wzz"/>
    <property type="match status" value="1"/>
</dbReference>
<evidence type="ECO:0000256" key="7">
    <source>
        <dbReference type="SAM" id="Phobius"/>
    </source>
</evidence>
<dbReference type="InterPro" id="IPR050445">
    <property type="entry name" value="Bact_polysacc_biosynth/exp"/>
</dbReference>
<protein>
    <recommendedName>
        <fullName evidence="8">Polysaccharide chain length determinant N-terminal domain-containing protein</fullName>
    </recommendedName>
</protein>
<evidence type="ECO:0000256" key="4">
    <source>
        <dbReference type="ARBA" id="ARBA00022692"/>
    </source>
</evidence>
<comment type="subcellular location">
    <subcellularLocation>
        <location evidence="1">Cell membrane</location>
        <topology evidence="1">Multi-pass membrane protein</topology>
    </subcellularLocation>
</comment>
<keyword evidence="5 7" id="KW-1133">Transmembrane helix</keyword>
<evidence type="ECO:0000256" key="2">
    <source>
        <dbReference type="ARBA" id="ARBA00006683"/>
    </source>
</evidence>
<evidence type="ECO:0000256" key="1">
    <source>
        <dbReference type="ARBA" id="ARBA00004651"/>
    </source>
</evidence>
<organism evidence="9 10">
    <name type="scientific">Alkalicoccus luteus</name>
    <dbReference type="NCBI Taxonomy" id="1237094"/>
    <lineage>
        <taxon>Bacteria</taxon>
        <taxon>Bacillati</taxon>
        <taxon>Bacillota</taxon>
        <taxon>Bacilli</taxon>
        <taxon>Bacillales</taxon>
        <taxon>Bacillaceae</taxon>
        <taxon>Alkalicoccus</taxon>
    </lineage>
</organism>
<sequence>MNESGQEIQLRKIFQSLFRKWWIIVLLTVLIGGGGAYVFKAETGEPMASATASVLVNDGEGVKVNMKTLTAMMNEPAVLEQVASKLPWETSVAALNGSISAEEVEGSQIIRVTAVGVNPDQAAETVNTLVETFPDIAGEKANTPTAIVLSEADPAEAGFVAAEGAGRMMLIMVAIGLAAGIGSALLIDGMDRRIRTEREVELLLEAPVLGATSKINRLAMRPKKERKKSVVVKEGENVV</sequence>
<evidence type="ECO:0000256" key="3">
    <source>
        <dbReference type="ARBA" id="ARBA00022475"/>
    </source>
</evidence>
<evidence type="ECO:0000256" key="6">
    <source>
        <dbReference type="ARBA" id="ARBA00023136"/>
    </source>
</evidence>
<name>A0A969PTD2_9BACI</name>
<keyword evidence="6 7" id="KW-0472">Membrane</keyword>
<dbReference type="InterPro" id="IPR003856">
    <property type="entry name" value="LPS_length_determ_N"/>
</dbReference>
<dbReference type="EMBL" id="JAATHJ010000030">
    <property type="protein sequence ID" value="NJP38759.1"/>
    <property type="molecule type" value="Genomic_DNA"/>
</dbReference>
<keyword evidence="4 7" id="KW-0812">Transmembrane</keyword>
<accession>A0A969PTD2</accession>
<reference evidence="9 10" key="1">
    <citation type="submission" date="2020-03" db="EMBL/GenBank/DDBJ databases">
        <title>Assessment of the enzymatic potential of alkaline-tolerant lipase obtained from Bacillus luteus H11 (technogenic soil) for the bioremediation of saline soils contaminated with petroleum substances.</title>
        <authorList>
            <person name="Kalwasinska A."/>
        </authorList>
    </citation>
    <scope>NUCLEOTIDE SEQUENCE [LARGE SCALE GENOMIC DNA]</scope>
    <source>
        <strain evidence="9 10">H11</strain>
    </source>
</reference>
<comment type="caution">
    <text evidence="9">The sequence shown here is derived from an EMBL/GenBank/DDBJ whole genome shotgun (WGS) entry which is preliminary data.</text>
</comment>
<evidence type="ECO:0000313" key="10">
    <source>
        <dbReference type="Proteomes" id="UP000752012"/>
    </source>
</evidence>
<dbReference type="GO" id="GO:0005886">
    <property type="term" value="C:plasma membrane"/>
    <property type="evidence" value="ECO:0007669"/>
    <property type="project" value="UniProtKB-SubCell"/>
</dbReference>
<keyword evidence="10" id="KW-1185">Reference proteome</keyword>
<feature type="domain" description="Polysaccharide chain length determinant N-terminal" evidence="8">
    <location>
        <begin position="6"/>
        <end position="78"/>
    </location>
</feature>
<feature type="transmembrane region" description="Helical" evidence="7">
    <location>
        <begin position="21"/>
        <end position="39"/>
    </location>
</feature>
<evidence type="ECO:0000259" key="8">
    <source>
        <dbReference type="Pfam" id="PF02706"/>
    </source>
</evidence>